<dbReference type="GeneID" id="73337229"/>
<evidence type="ECO:0000256" key="1">
    <source>
        <dbReference type="SAM" id="MobiDB-lite"/>
    </source>
</evidence>
<dbReference type="Proteomes" id="UP000830671">
    <property type="component" value="Chromosome 2"/>
</dbReference>
<reference evidence="2" key="1">
    <citation type="journal article" date="2021" name="Mol. Plant Microbe Interact.">
        <title>Complete Genome Sequence of the Plant-Pathogenic Fungus Colletotrichum lupini.</title>
        <authorList>
            <person name="Baroncelli R."/>
            <person name="Pensec F."/>
            <person name="Da Lio D."/>
            <person name="Boufleur T."/>
            <person name="Vicente I."/>
            <person name="Sarrocco S."/>
            <person name="Picot A."/>
            <person name="Baraldi E."/>
            <person name="Sukno S."/>
            <person name="Thon M."/>
            <person name="Le Floch G."/>
        </authorList>
    </citation>
    <scope>NUCLEOTIDE SEQUENCE</scope>
    <source>
        <strain evidence="2">IMI 504893</strain>
    </source>
</reference>
<sequence length="453" mass="48932">MQKSGNEGETQMSRGTTGPGLRSFGPAEPLGPFWDRRWIHCSTNEGALTRSITGSSPGPGAAGGPYCRTGDREALYQCNANPTKAHTSEPARAPRPLMIDRHPTSLRIASRSPSISKPPAVITSSLECTLTQTNLPHSATPRPVVLRITNRLQASSCMHVSEDNRSPDLPENTNANLVSLPRLQCRVWQADHHASSLVTYTHNVRIHLSVCLQVQDSKLAQLRPQTPFGAEAKRVHAARHGLPADAGVQGHILPLASGGEKEETAGFAGLYAASVGILPSFLACSIPPLGILADTTQGPVVSFATPLITSEIEGRISNYNRPAIASLVILFTIHPDTKLALTPRNNDSGSRVRSWHGTLVTDRSTFQFCPGKPSESRAGTSPLLPLRPPICLGSHHFKSIQWDNSAKIRNHLLPDSNVLPEFRSFRILASLCSWALFPAPACLVAPWSLPYPY</sequence>
<evidence type="ECO:0000313" key="2">
    <source>
        <dbReference type="EMBL" id="UQC77723.1"/>
    </source>
</evidence>
<feature type="compositionally biased region" description="Polar residues" evidence="1">
    <location>
        <begin position="1"/>
        <end position="16"/>
    </location>
</feature>
<organism evidence="2 3">
    <name type="scientific">Colletotrichum lupini</name>
    <dbReference type="NCBI Taxonomy" id="145971"/>
    <lineage>
        <taxon>Eukaryota</taxon>
        <taxon>Fungi</taxon>
        <taxon>Dikarya</taxon>
        <taxon>Ascomycota</taxon>
        <taxon>Pezizomycotina</taxon>
        <taxon>Sordariomycetes</taxon>
        <taxon>Hypocreomycetidae</taxon>
        <taxon>Glomerellales</taxon>
        <taxon>Glomerellaceae</taxon>
        <taxon>Colletotrichum</taxon>
        <taxon>Colletotrichum acutatum species complex</taxon>
    </lineage>
</organism>
<name>A0A9Q8WBK2_9PEZI</name>
<dbReference type="AlphaFoldDB" id="A0A9Q8WBK2"/>
<keyword evidence="3" id="KW-1185">Reference proteome</keyword>
<dbReference type="KEGG" id="clup:CLUP02_03194"/>
<dbReference type="RefSeq" id="XP_049139362.1">
    <property type="nucleotide sequence ID" value="XM_049282219.1"/>
</dbReference>
<dbReference type="EMBL" id="CP019474">
    <property type="protein sequence ID" value="UQC77723.1"/>
    <property type="molecule type" value="Genomic_DNA"/>
</dbReference>
<evidence type="ECO:0000313" key="3">
    <source>
        <dbReference type="Proteomes" id="UP000830671"/>
    </source>
</evidence>
<feature type="region of interest" description="Disordered" evidence="1">
    <location>
        <begin position="1"/>
        <end position="29"/>
    </location>
</feature>
<protein>
    <submittedName>
        <fullName evidence="2">Uncharacterized protein</fullName>
    </submittedName>
</protein>
<accession>A0A9Q8WBK2</accession>
<proteinExistence type="predicted"/>
<gene>
    <name evidence="2" type="ORF">CLUP02_03194</name>
</gene>